<dbReference type="GO" id="GO:0007165">
    <property type="term" value="P:signal transduction"/>
    <property type="evidence" value="ECO:0007669"/>
    <property type="project" value="TreeGrafter"/>
</dbReference>
<dbReference type="PANTHER" id="PTHR23208:SF36">
    <property type="entry name" value="LYSOZYME-RELATED"/>
    <property type="match status" value="1"/>
</dbReference>
<protein>
    <recommendedName>
        <fullName evidence="3">Lysozyme</fullName>
    </recommendedName>
</protein>
<evidence type="ECO:0000313" key="2">
    <source>
        <dbReference type="Proteomes" id="UP000054047"/>
    </source>
</evidence>
<dbReference type="Gene3D" id="3.20.20.80">
    <property type="entry name" value="Glycosidases"/>
    <property type="match status" value="1"/>
</dbReference>
<reference evidence="1 2" key="1">
    <citation type="submission" date="2013-12" db="EMBL/GenBank/DDBJ databases">
        <title>Draft genome of the parsitic nematode Ancylostoma duodenale.</title>
        <authorList>
            <person name="Mitreva M."/>
        </authorList>
    </citation>
    <scope>NUCLEOTIDE SEQUENCE [LARGE SCALE GENOMIC DNA]</scope>
    <source>
        <strain evidence="1 2">Zhejiang</strain>
    </source>
</reference>
<organism evidence="1 2">
    <name type="scientific">Ancylostoma duodenale</name>
    <dbReference type="NCBI Taxonomy" id="51022"/>
    <lineage>
        <taxon>Eukaryota</taxon>
        <taxon>Metazoa</taxon>
        <taxon>Ecdysozoa</taxon>
        <taxon>Nematoda</taxon>
        <taxon>Chromadorea</taxon>
        <taxon>Rhabditida</taxon>
        <taxon>Rhabditina</taxon>
        <taxon>Rhabditomorpha</taxon>
        <taxon>Strongyloidea</taxon>
        <taxon>Ancylostomatidae</taxon>
        <taxon>Ancylostomatinae</taxon>
        <taxon>Ancylostoma</taxon>
    </lineage>
</organism>
<keyword evidence="2" id="KW-1185">Reference proteome</keyword>
<proteinExistence type="predicted"/>
<evidence type="ECO:0008006" key="3">
    <source>
        <dbReference type="Google" id="ProtNLM"/>
    </source>
</evidence>
<dbReference type="AlphaFoldDB" id="A0A0C2F320"/>
<dbReference type="InterPro" id="IPR051595">
    <property type="entry name" value="GH25_Enzymes"/>
</dbReference>
<dbReference type="GO" id="GO:0045087">
    <property type="term" value="P:innate immune response"/>
    <property type="evidence" value="ECO:0007669"/>
    <property type="project" value="TreeGrafter"/>
</dbReference>
<feature type="non-terminal residue" evidence="1">
    <location>
        <position position="165"/>
    </location>
</feature>
<dbReference type="PANTHER" id="PTHR23208">
    <property type="entry name" value="LYSOZYME PROTEIN"/>
    <property type="match status" value="1"/>
</dbReference>
<name>A0A0C2F320_9BILA</name>
<dbReference type="OrthoDB" id="25039at2759"/>
<accession>A0A0C2F320</accession>
<evidence type="ECO:0000313" key="1">
    <source>
        <dbReference type="EMBL" id="KIH42925.1"/>
    </source>
</evidence>
<sequence>MKKYGYKTIFVRGYDPTGAGRFDTNALNNIRNANQELYMTPQPHSNKRGSEQFRELYEGLRSGKIQVRTVWLQVTSPVNWGPNSQANIYFINDIISMAKYYGVTIGLYTNVYDWNQITKGANVDGAMLWYWNVNGAGVNGETPANFDDFRPFAKFTKPTVKQFGQ</sequence>
<dbReference type="EMBL" id="KN790877">
    <property type="protein sequence ID" value="KIH42925.1"/>
    <property type="molecule type" value="Genomic_DNA"/>
</dbReference>
<dbReference type="Proteomes" id="UP000054047">
    <property type="component" value="Unassembled WGS sequence"/>
</dbReference>
<dbReference type="SUPFAM" id="SSF51445">
    <property type="entry name" value="(Trans)glycosidases"/>
    <property type="match status" value="1"/>
</dbReference>
<gene>
    <name evidence="1" type="ORF">ANCDUO_27084</name>
</gene>
<dbReference type="InterPro" id="IPR017853">
    <property type="entry name" value="GH"/>
</dbReference>